<dbReference type="SUPFAM" id="SSF50985">
    <property type="entry name" value="RCC1/BLIP-II"/>
    <property type="match status" value="1"/>
</dbReference>
<gene>
    <name evidence="14" type="ORF">Tsubulata_041892</name>
</gene>
<evidence type="ECO:0000313" key="15">
    <source>
        <dbReference type="Proteomes" id="UP001141552"/>
    </source>
</evidence>
<dbReference type="EC" id="2.7.11.1" evidence="2"/>
<evidence type="ECO:0000256" key="9">
    <source>
        <dbReference type="ARBA" id="ARBA00023180"/>
    </source>
</evidence>
<dbReference type="Pfam" id="PF13540">
    <property type="entry name" value="RCC1_2"/>
    <property type="match status" value="1"/>
</dbReference>
<comment type="caution">
    <text evidence="14">The sequence shown here is derived from an EMBL/GenBank/DDBJ whole genome shotgun (WGS) entry which is preliminary data.</text>
</comment>
<evidence type="ECO:0000256" key="3">
    <source>
        <dbReference type="ARBA" id="ARBA00022692"/>
    </source>
</evidence>
<evidence type="ECO:0000256" key="1">
    <source>
        <dbReference type="ARBA" id="ARBA00004479"/>
    </source>
</evidence>
<dbReference type="PANTHER" id="PTHR47460">
    <property type="entry name" value="SERINE/THREONINE-PROTEIN KINASE-LIKE PROTEIN ACR4"/>
    <property type="match status" value="1"/>
</dbReference>
<comment type="catalytic activity">
    <reaction evidence="10">
        <text>L-threonyl-[protein] + ATP = O-phospho-L-threonyl-[protein] + ADP + H(+)</text>
        <dbReference type="Rhea" id="RHEA:46608"/>
        <dbReference type="Rhea" id="RHEA-COMP:11060"/>
        <dbReference type="Rhea" id="RHEA-COMP:11605"/>
        <dbReference type="ChEBI" id="CHEBI:15378"/>
        <dbReference type="ChEBI" id="CHEBI:30013"/>
        <dbReference type="ChEBI" id="CHEBI:30616"/>
        <dbReference type="ChEBI" id="CHEBI:61977"/>
        <dbReference type="ChEBI" id="CHEBI:456216"/>
        <dbReference type="EC" id="2.7.11.1"/>
    </reaction>
</comment>
<dbReference type="PANTHER" id="PTHR47460:SF1">
    <property type="entry name" value="SERINE_THREONINE-PROTEIN KINASE-LIKE PROTEIN ACR4"/>
    <property type="match status" value="1"/>
</dbReference>
<protein>
    <recommendedName>
        <fullName evidence="2">non-specific serine/threonine protein kinase</fullName>
        <ecNumber evidence="2">2.7.11.1</ecNumber>
    </recommendedName>
</protein>
<dbReference type="OrthoDB" id="61110at2759"/>
<feature type="transmembrane region" description="Helical" evidence="13">
    <location>
        <begin position="12"/>
        <end position="30"/>
    </location>
</feature>
<keyword evidence="3 13" id="KW-0812">Transmembrane</keyword>
<evidence type="ECO:0000256" key="8">
    <source>
        <dbReference type="ARBA" id="ARBA00023170"/>
    </source>
</evidence>
<keyword evidence="6 13" id="KW-0472">Membrane</keyword>
<evidence type="ECO:0000256" key="5">
    <source>
        <dbReference type="ARBA" id="ARBA00022989"/>
    </source>
</evidence>
<evidence type="ECO:0000256" key="12">
    <source>
        <dbReference type="SAM" id="MobiDB-lite"/>
    </source>
</evidence>
<dbReference type="Gene3D" id="2.130.10.30">
    <property type="entry name" value="Regulator of chromosome condensation 1/beta-lactamase-inhibitor protein II"/>
    <property type="match status" value="1"/>
</dbReference>
<evidence type="ECO:0000256" key="2">
    <source>
        <dbReference type="ARBA" id="ARBA00012513"/>
    </source>
</evidence>
<evidence type="ECO:0000256" key="13">
    <source>
        <dbReference type="SAM" id="Phobius"/>
    </source>
</evidence>
<evidence type="ECO:0000256" key="10">
    <source>
        <dbReference type="ARBA" id="ARBA00047899"/>
    </source>
</evidence>
<feature type="transmembrane region" description="Helical" evidence="13">
    <location>
        <begin position="373"/>
        <end position="396"/>
    </location>
</feature>
<dbReference type="GO" id="GO:0016020">
    <property type="term" value="C:membrane"/>
    <property type="evidence" value="ECO:0007669"/>
    <property type="project" value="UniProtKB-SubCell"/>
</dbReference>
<dbReference type="EMBL" id="JAKUCV010005624">
    <property type="protein sequence ID" value="KAJ4830524.1"/>
    <property type="molecule type" value="Genomic_DNA"/>
</dbReference>
<dbReference type="AlphaFoldDB" id="A0A9Q0FFH9"/>
<proteinExistence type="predicted"/>
<accession>A0A9Q0FFH9</accession>
<evidence type="ECO:0000256" key="11">
    <source>
        <dbReference type="ARBA" id="ARBA00048679"/>
    </source>
</evidence>
<feature type="compositionally biased region" description="Pro residues" evidence="12">
    <location>
        <begin position="349"/>
        <end position="359"/>
    </location>
</feature>
<dbReference type="GO" id="GO:0004674">
    <property type="term" value="F:protein serine/threonine kinase activity"/>
    <property type="evidence" value="ECO:0007669"/>
    <property type="project" value="UniProtKB-KW"/>
</dbReference>
<organism evidence="14 15">
    <name type="scientific">Turnera subulata</name>
    <dbReference type="NCBI Taxonomy" id="218843"/>
    <lineage>
        <taxon>Eukaryota</taxon>
        <taxon>Viridiplantae</taxon>
        <taxon>Streptophyta</taxon>
        <taxon>Embryophyta</taxon>
        <taxon>Tracheophyta</taxon>
        <taxon>Spermatophyta</taxon>
        <taxon>Magnoliopsida</taxon>
        <taxon>eudicotyledons</taxon>
        <taxon>Gunneridae</taxon>
        <taxon>Pentapetalae</taxon>
        <taxon>rosids</taxon>
        <taxon>fabids</taxon>
        <taxon>Malpighiales</taxon>
        <taxon>Passifloraceae</taxon>
        <taxon>Turnera</taxon>
    </lineage>
</organism>
<comment type="subcellular location">
    <subcellularLocation>
        <location evidence="1">Membrane</location>
        <topology evidence="1">Single-pass type I membrane protein</topology>
    </subcellularLocation>
</comment>
<dbReference type="Proteomes" id="UP001141552">
    <property type="component" value="Unassembled WGS sequence"/>
</dbReference>
<sequence>MDFLSFNITTTVSFSSSILIIIFLSSYVPFINSLSTIAISETSNQTLVCALVRPPSANHSSLNCSSSSSSGIRIPVNPNISFSGVVAGDGFVCGLMSTFASTSTMVCWRFSANGTNMVYKRIYQGPALAELEAGNSHVCGLVNDSNLLECWQWPEFDPRSVTQNFSSVVVGEDFLCGLSSSGSVACPGSGIGQVPEGNYSVIAAGFRHACGLSTIGNELVCWGDVVGEVPQGEFISLALGENHSCALRANETVVCWGQNNFSLPGRFENAYFSSIEAKRRVFCGVLKLDYSLHCWGNENLDSNSLVFENVLPGPCRSSCPYGILDGSGNYCPEGQHICENGESNVHRPPAIPPSPPPITQPDRGSGDEWTGKMIGFLVLGCVGSLSLLIVIAFFTFKYCKFRGCRVHDSGRLDEPGAPEAEPNVVIQQQPSQTGQAVPALEKKLSQLASMGNAGHLEEFSLSLLLQATNNFSEDHKVGSGSFGSVYVGTVLDSRVPPPTPFEIEAVIYIGYLAADCVTLEGRDRPTMTDVVNSLERALAACLVHPNSLSRSTTDSST</sequence>
<keyword evidence="9" id="KW-0325">Glycoprotein</keyword>
<reference evidence="14" key="1">
    <citation type="submission" date="2022-02" db="EMBL/GenBank/DDBJ databases">
        <authorList>
            <person name="Henning P.M."/>
            <person name="McCubbin A.G."/>
            <person name="Shore J.S."/>
        </authorList>
    </citation>
    <scope>NUCLEOTIDE SEQUENCE</scope>
    <source>
        <strain evidence="14">F60SS</strain>
        <tissue evidence="14">Leaves</tissue>
    </source>
</reference>
<dbReference type="Gene3D" id="3.30.200.20">
    <property type="entry name" value="Phosphorylase Kinase, domain 1"/>
    <property type="match status" value="1"/>
</dbReference>
<reference evidence="14" key="2">
    <citation type="journal article" date="2023" name="Plants (Basel)">
        <title>Annotation of the Turnera subulata (Passifloraceae) Draft Genome Reveals the S-Locus Evolved after the Divergence of Turneroideae from Passifloroideae in a Stepwise Manner.</title>
        <authorList>
            <person name="Henning P.M."/>
            <person name="Roalson E.H."/>
            <person name="Mir W."/>
            <person name="McCubbin A.G."/>
            <person name="Shore J.S."/>
        </authorList>
    </citation>
    <scope>NUCLEOTIDE SEQUENCE</scope>
    <source>
        <strain evidence="14">F60SS</strain>
    </source>
</reference>
<keyword evidence="5 13" id="KW-1133">Transmembrane helix</keyword>
<evidence type="ECO:0000313" key="14">
    <source>
        <dbReference type="EMBL" id="KAJ4830524.1"/>
    </source>
</evidence>
<evidence type="ECO:0000256" key="7">
    <source>
        <dbReference type="ARBA" id="ARBA00023157"/>
    </source>
</evidence>
<feature type="region of interest" description="Disordered" evidence="12">
    <location>
        <begin position="342"/>
        <end position="365"/>
    </location>
</feature>
<evidence type="ECO:0000256" key="6">
    <source>
        <dbReference type="ARBA" id="ARBA00023136"/>
    </source>
</evidence>
<keyword evidence="8" id="KW-0675">Receptor</keyword>
<name>A0A9Q0FFH9_9ROSI</name>
<dbReference type="InterPro" id="IPR009091">
    <property type="entry name" value="RCC1/BLIP-II"/>
</dbReference>
<keyword evidence="7" id="KW-1015">Disulfide bond</keyword>
<keyword evidence="4" id="KW-0732">Signal</keyword>
<comment type="catalytic activity">
    <reaction evidence="11">
        <text>L-seryl-[protein] + ATP = O-phospho-L-seryl-[protein] + ADP + H(+)</text>
        <dbReference type="Rhea" id="RHEA:17989"/>
        <dbReference type="Rhea" id="RHEA-COMP:9863"/>
        <dbReference type="Rhea" id="RHEA-COMP:11604"/>
        <dbReference type="ChEBI" id="CHEBI:15378"/>
        <dbReference type="ChEBI" id="CHEBI:29999"/>
        <dbReference type="ChEBI" id="CHEBI:30616"/>
        <dbReference type="ChEBI" id="CHEBI:83421"/>
        <dbReference type="ChEBI" id="CHEBI:456216"/>
        <dbReference type="EC" id="2.7.11.1"/>
    </reaction>
</comment>
<keyword evidence="15" id="KW-1185">Reference proteome</keyword>
<evidence type="ECO:0000256" key="4">
    <source>
        <dbReference type="ARBA" id="ARBA00022729"/>
    </source>
</evidence>